<dbReference type="OrthoDB" id="170401at2157"/>
<dbReference type="RefSeq" id="WP_007692375.1">
    <property type="nucleotide sequence ID" value="NZ_AOMB01000020.1"/>
</dbReference>
<evidence type="ECO:0000313" key="3">
    <source>
        <dbReference type="Proteomes" id="UP000011566"/>
    </source>
</evidence>
<dbReference type="Gene3D" id="2.60.200.30">
    <property type="entry name" value="Probable inorganic polyphosphate/atp-NAD kinase, domain 2"/>
    <property type="match status" value="1"/>
</dbReference>
<dbReference type="eggNOG" id="arCOG01348">
    <property type="taxonomic scope" value="Archaea"/>
</dbReference>
<evidence type="ECO:0000313" key="2">
    <source>
        <dbReference type="EMBL" id="EMA39294.1"/>
    </source>
</evidence>
<reference evidence="2 3" key="1">
    <citation type="journal article" date="2014" name="PLoS Genet.">
        <title>Phylogenetically driven sequencing of extremely halophilic archaea reveals strategies for static and dynamic osmo-response.</title>
        <authorList>
            <person name="Becker E.A."/>
            <person name="Seitzer P.M."/>
            <person name="Tritt A."/>
            <person name="Larsen D."/>
            <person name="Krusor M."/>
            <person name="Yao A.I."/>
            <person name="Wu D."/>
            <person name="Madern D."/>
            <person name="Eisen J.A."/>
            <person name="Darling A.E."/>
            <person name="Facciotti M.T."/>
        </authorList>
    </citation>
    <scope>NUCLEOTIDE SEQUENCE [LARGE SCALE GENOMIC DNA]</scope>
    <source>
        <strain evidence="2 3">100A6</strain>
    </source>
</reference>
<organism evidence="2 3">
    <name type="scientific">Halococcus hamelinensis 100A6</name>
    <dbReference type="NCBI Taxonomy" id="1132509"/>
    <lineage>
        <taxon>Archaea</taxon>
        <taxon>Methanobacteriati</taxon>
        <taxon>Methanobacteriota</taxon>
        <taxon>Stenosarchaea group</taxon>
        <taxon>Halobacteria</taxon>
        <taxon>Halobacteriales</taxon>
        <taxon>Halococcaceae</taxon>
        <taxon>Halococcus</taxon>
    </lineage>
</organism>
<keyword evidence="2" id="KW-0808">Transferase</keyword>
<protein>
    <submittedName>
        <fullName evidence="2">NAD(+) kinase 2 (Inorganic polyphosphate/ATP-NAD kinase)</fullName>
    </submittedName>
</protein>
<dbReference type="InterPro" id="IPR017437">
    <property type="entry name" value="ATP-NAD_kinase_PpnK-typ_C"/>
</dbReference>
<dbReference type="GO" id="GO:0006741">
    <property type="term" value="P:NADP+ biosynthetic process"/>
    <property type="evidence" value="ECO:0007669"/>
    <property type="project" value="TreeGrafter"/>
</dbReference>
<dbReference type="EMBL" id="AOMB01000020">
    <property type="protein sequence ID" value="EMA39294.1"/>
    <property type="molecule type" value="Genomic_DNA"/>
</dbReference>
<feature type="compositionally biased region" description="Basic and acidic residues" evidence="1">
    <location>
        <begin position="1"/>
        <end position="12"/>
    </location>
</feature>
<dbReference type="PATRIC" id="fig|1132509.6.peg.1641"/>
<gene>
    <name evidence="2" type="ORF">C447_07248</name>
</gene>
<sequence>MTTSGREPEGDRPSVGVVAPGREAGGVVDRVRDVAGDVRTGPAAADAGAVVAVGDAALAELAAAGASTPVLPVETRLDSPGDPLETGIERLLAGTDDLREYPVLRVETPAEEGYALFEVALVANEPATISGFSVATAGGTDDADPLARFRADGVTVATPAGSRGYARAAGGPVIAAGTDAAAVVPVAPFSTDPDHWVVPLAAVSVTVEREVDVAVTADGRPLGTVPPGTEVDLVRDGVLRVVAPHGTEKSETF</sequence>
<feature type="region of interest" description="Disordered" evidence="1">
    <location>
        <begin position="1"/>
        <end position="23"/>
    </location>
</feature>
<evidence type="ECO:0000256" key="1">
    <source>
        <dbReference type="SAM" id="MobiDB-lite"/>
    </source>
</evidence>
<dbReference type="GO" id="GO:0019674">
    <property type="term" value="P:NAD+ metabolic process"/>
    <property type="evidence" value="ECO:0007669"/>
    <property type="project" value="InterPro"/>
</dbReference>
<name>M0M3T4_9EURY</name>
<dbReference type="Proteomes" id="UP000011566">
    <property type="component" value="Unassembled WGS sequence"/>
</dbReference>
<dbReference type="InterPro" id="IPR016064">
    <property type="entry name" value="NAD/diacylglycerol_kinase_sf"/>
</dbReference>
<dbReference type="SUPFAM" id="SSF111331">
    <property type="entry name" value="NAD kinase/diacylglycerol kinase-like"/>
    <property type="match status" value="1"/>
</dbReference>
<proteinExistence type="predicted"/>
<dbReference type="PANTHER" id="PTHR20275:SF43">
    <property type="entry name" value="BIFUNCTIONAL NADP PHOSPHATASE_NAD KINASE"/>
    <property type="match status" value="1"/>
</dbReference>
<accession>M0M3T4</accession>
<keyword evidence="2" id="KW-0418">Kinase</keyword>
<dbReference type="GO" id="GO:0003951">
    <property type="term" value="F:NAD+ kinase activity"/>
    <property type="evidence" value="ECO:0007669"/>
    <property type="project" value="InterPro"/>
</dbReference>
<keyword evidence="3" id="KW-1185">Reference proteome</keyword>
<dbReference type="AlphaFoldDB" id="M0M3T4"/>
<comment type="caution">
    <text evidence="2">The sequence shown here is derived from an EMBL/GenBank/DDBJ whole genome shotgun (WGS) entry which is preliminary data.</text>
</comment>
<dbReference type="PANTHER" id="PTHR20275">
    <property type="entry name" value="NAD KINASE"/>
    <property type="match status" value="1"/>
</dbReference>
<dbReference type="Pfam" id="PF20143">
    <property type="entry name" value="NAD_kinase_C"/>
    <property type="match status" value="1"/>
</dbReference>